<evidence type="ECO:0000256" key="4">
    <source>
        <dbReference type="ARBA" id="ARBA00022989"/>
    </source>
</evidence>
<dbReference type="Proteomes" id="UP000287352">
    <property type="component" value="Unassembled WGS sequence"/>
</dbReference>
<feature type="transmembrane region" description="Helical" evidence="6">
    <location>
        <begin position="167"/>
        <end position="188"/>
    </location>
</feature>
<dbReference type="AlphaFoldDB" id="A0A401ZYC0"/>
<comment type="caution">
    <text evidence="7">The sequence shown here is derived from an EMBL/GenBank/DDBJ whole genome shotgun (WGS) entry which is preliminary data.</text>
</comment>
<dbReference type="PANTHER" id="PTHR39087:SF2">
    <property type="entry name" value="UPF0104 MEMBRANE PROTEIN MJ1595"/>
    <property type="match status" value="1"/>
</dbReference>
<evidence type="ECO:0008006" key="9">
    <source>
        <dbReference type="Google" id="ProtNLM"/>
    </source>
</evidence>
<dbReference type="OrthoDB" id="147185at2"/>
<gene>
    <name evidence="7" type="ORF">KTT_16810</name>
</gene>
<evidence type="ECO:0000313" key="8">
    <source>
        <dbReference type="Proteomes" id="UP000287352"/>
    </source>
</evidence>
<feature type="transmembrane region" description="Helical" evidence="6">
    <location>
        <begin position="128"/>
        <end position="147"/>
    </location>
</feature>
<name>A0A401ZYC0_9CHLR</name>
<comment type="subcellular location">
    <subcellularLocation>
        <location evidence="1">Cell membrane</location>
        <topology evidence="1">Multi-pass membrane protein</topology>
    </subcellularLocation>
</comment>
<dbReference type="GO" id="GO:0005886">
    <property type="term" value="C:plasma membrane"/>
    <property type="evidence" value="ECO:0007669"/>
    <property type="project" value="UniProtKB-SubCell"/>
</dbReference>
<organism evidence="7 8">
    <name type="scientific">Tengunoibacter tsumagoiensis</name>
    <dbReference type="NCBI Taxonomy" id="2014871"/>
    <lineage>
        <taxon>Bacteria</taxon>
        <taxon>Bacillati</taxon>
        <taxon>Chloroflexota</taxon>
        <taxon>Ktedonobacteria</taxon>
        <taxon>Ktedonobacterales</taxon>
        <taxon>Dictyobacteraceae</taxon>
        <taxon>Tengunoibacter</taxon>
    </lineage>
</organism>
<dbReference type="InterPro" id="IPR022791">
    <property type="entry name" value="L-PG_synthase/AglD"/>
</dbReference>
<keyword evidence="8" id="KW-1185">Reference proteome</keyword>
<keyword evidence="4 6" id="KW-1133">Transmembrane helix</keyword>
<feature type="transmembrane region" description="Helical" evidence="6">
    <location>
        <begin position="274"/>
        <end position="295"/>
    </location>
</feature>
<proteinExistence type="predicted"/>
<evidence type="ECO:0000256" key="2">
    <source>
        <dbReference type="ARBA" id="ARBA00022475"/>
    </source>
</evidence>
<dbReference type="EMBL" id="BIFR01000001">
    <property type="protein sequence ID" value="GCE11822.1"/>
    <property type="molecule type" value="Genomic_DNA"/>
</dbReference>
<keyword evidence="2" id="KW-1003">Cell membrane</keyword>
<reference evidence="8" key="1">
    <citation type="submission" date="2018-12" db="EMBL/GenBank/DDBJ databases">
        <title>Tengunoibacter tsumagoiensis gen. nov., sp. nov., Dictyobacter kobayashii sp. nov., D. alpinus sp. nov., and D. joshuensis sp. nov. and description of Dictyobacteraceae fam. nov. within the order Ktedonobacterales isolated from Tengu-no-mugimeshi.</title>
        <authorList>
            <person name="Wang C.M."/>
            <person name="Zheng Y."/>
            <person name="Sakai Y."/>
            <person name="Toyoda A."/>
            <person name="Minakuchi Y."/>
            <person name="Abe K."/>
            <person name="Yokota A."/>
            <person name="Yabe S."/>
        </authorList>
    </citation>
    <scope>NUCLEOTIDE SEQUENCE [LARGE SCALE GENOMIC DNA]</scope>
    <source>
        <strain evidence="8">Uno3</strain>
    </source>
</reference>
<evidence type="ECO:0000256" key="5">
    <source>
        <dbReference type="ARBA" id="ARBA00023136"/>
    </source>
</evidence>
<feature type="transmembrane region" description="Helical" evidence="6">
    <location>
        <begin position="209"/>
        <end position="235"/>
    </location>
</feature>
<feature type="transmembrane region" description="Helical" evidence="6">
    <location>
        <begin position="241"/>
        <end position="262"/>
    </location>
</feature>
<keyword evidence="5 6" id="KW-0472">Membrane</keyword>
<evidence type="ECO:0000256" key="3">
    <source>
        <dbReference type="ARBA" id="ARBA00022692"/>
    </source>
</evidence>
<accession>A0A401ZYC0</accession>
<evidence type="ECO:0000256" key="6">
    <source>
        <dbReference type="SAM" id="Phobius"/>
    </source>
</evidence>
<dbReference type="RefSeq" id="WP_126579495.1">
    <property type="nucleotide sequence ID" value="NZ_BIFR01000001.1"/>
</dbReference>
<evidence type="ECO:0000256" key="1">
    <source>
        <dbReference type="ARBA" id="ARBA00004651"/>
    </source>
</evidence>
<feature type="transmembrane region" description="Helical" evidence="6">
    <location>
        <begin position="46"/>
        <end position="67"/>
    </location>
</feature>
<sequence length="350" mass="38984">MQKSHLKKYGKLLLRVGIPLIVLAFIIYSIQSQWQKLVSYEFHLQPWYVVLAFLGFMLQELSFGLIWRQVLGRLGYQLDLRPCLRVYLASEFVRYIPGNVWHVLTRILWVGKYGVPRPVALASMTIELITKLAAAAFIFAVSLFFWGNVEALKQLLHNQNTPVLAGLGGIIFFGLLIVLHPRILSWLLNQALRLLRRSPVVLNVRYRDILVFTAYWCVSWCIAGVAFYFLLVALWPEAPLAALPICIGINALAWDVGFLSIITPSGLGAREFAMGGLLALSLPLPVAIAGIIAILSRIVSTLAELLCVGVAYASGGQQVRAIQREEMMQSLQTTPEHENVSLVVSEESGV</sequence>
<protein>
    <recommendedName>
        <fullName evidence="9">Flippase-like domain-containing protein</fullName>
    </recommendedName>
</protein>
<evidence type="ECO:0000313" key="7">
    <source>
        <dbReference type="EMBL" id="GCE11822.1"/>
    </source>
</evidence>
<dbReference type="Pfam" id="PF03706">
    <property type="entry name" value="LPG_synthase_TM"/>
    <property type="match status" value="1"/>
</dbReference>
<feature type="transmembrane region" description="Helical" evidence="6">
    <location>
        <begin position="12"/>
        <end position="34"/>
    </location>
</feature>
<dbReference type="PANTHER" id="PTHR39087">
    <property type="entry name" value="UPF0104 MEMBRANE PROTEIN MJ1595"/>
    <property type="match status" value="1"/>
</dbReference>
<keyword evidence="3 6" id="KW-0812">Transmembrane</keyword>